<evidence type="ECO:0000259" key="2">
    <source>
        <dbReference type="Pfam" id="PF07007"/>
    </source>
</evidence>
<keyword evidence="5" id="KW-1185">Reference proteome</keyword>
<dbReference type="Gene3D" id="1.20.1270.180">
    <property type="match status" value="1"/>
</dbReference>
<protein>
    <submittedName>
        <fullName evidence="4">Lysozyme inhibitor LprI family protein</fullName>
    </submittedName>
</protein>
<reference evidence="3 5" key="1">
    <citation type="submission" date="2024-02" db="EMBL/GenBank/DDBJ databases">
        <title>Lysobacter Genome Sequencing and Mining.</title>
        <authorList>
            <person name="Bierman J."/>
            <person name="Walker M.C."/>
        </authorList>
    </citation>
    <scope>NUCLEOTIDE SEQUENCE [LARGE SCALE GENOMIC DNA]</scope>
    <source>
        <strain evidence="3 5">PB6250</strain>
    </source>
</reference>
<dbReference type="Pfam" id="PF07007">
    <property type="entry name" value="LprI"/>
    <property type="match status" value="1"/>
</dbReference>
<name>A0AAU8MUJ6_9GAMM</name>
<sequence length="195" mass="21896">MEQLIFTVIGALLTWAFYFIQRIAERRGTVDAIERGKQLLALKQELDGAHTSVEELRRFESRLIGKAETTARIADRYVGKAEALARDSDDANVSQADMSRHALAELEREQARLERVVARLRGQLDGKSREAFEQTHQAWLAFRERHARFVAQSYSSRAVQPLIHAVTMENLTAAWINELETQLGEAPDAGPPAAA</sequence>
<feature type="coiled-coil region" evidence="1">
    <location>
        <begin position="96"/>
        <end position="123"/>
    </location>
</feature>
<evidence type="ECO:0000313" key="4">
    <source>
        <dbReference type="EMBL" id="XCO75937.1"/>
    </source>
</evidence>
<dbReference type="Proteomes" id="UP001387215">
    <property type="component" value="Unassembled WGS sequence"/>
</dbReference>
<accession>A0AAU8MUJ6</accession>
<dbReference type="EMBL" id="CP159925">
    <property type="protein sequence ID" value="XCO75937.1"/>
    <property type="molecule type" value="Genomic_DNA"/>
</dbReference>
<dbReference type="EMBL" id="JBANDL010000002">
    <property type="protein sequence ID" value="MEI2456948.1"/>
    <property type="molecule type" value="Genomic_DNA"/>
</dbReference>
<dbReference type="AlphaFoldDB" id="A0AAU8MUJ6"/>
<dbReference type="InterPro" id="IPR009739">
    <property type="entry name" value="LprI-like_N"/>
</dbReference>
<evidence type="ECO:0000313" key="5">
    <source>
        <dbReference type="Proteomes" id="UP001387215"/>
    </source>
</evidence>
<proteinExistence type="predicted"/>
<keyword evidence="1" id="KW-0175">Coiled coil</keyword>
<dbReference type="RefSeq" id="WP_336132691.1">
    <property type="nucleotide sequence ID" value="NZ_CP159925.1"/>
</dbReference>
<gene>
    <name evidence="4" type="ORF">ABU614_03840</name>
    <name evidence="3" type="ORF">V2J18_20020</name>
</gene>
<organism evidence="4">
    <name type="scientific">Lysobacter firmicutimachus</name>
    <dbReference type="NCBI Taxonomy" id="1792846"/>
    <lineage>
        <taxon>Bacteria</taxon>
        <taxon>Pseudomonadati</taxon>
        <taxon>Pseudomonadota</taxon>
        <taxon>Gammaproteobacteria</taxon>
        <taxon>Lysobacterales</taxon>
        <taxon>Lysobacteraceae</taxon>
        <taxon>Lysobacter</taxon>
    </lineage>
</organism>
<feature type="domain" description="Lysozyme inhibitor LprI-like N-terminal" evidence="2">
    <location>
        <begin position="91"/>
        <end position="179"/>
    </location>
</feature>
<evidence type="ECO:0000313" key="3">
    <source>
        <dbReference type="EMBL" id="MEI2456948.1"/>
    </source>
</evidence>
<reference evidence="4" key="2">
    <citation type="submission" date="2024-06" db="EMBL/GenBank/DDBJ databases">
        <authorList>
            <person name="Li S."/>
        </authorList>
    </citation>
    <scope>NUCLEOTIDE SEQUENCE</scope>
    <source>
        <strain evidence="4">SR10</strain>
    </source>
</reference>
<evidence type="ECO:0000256" key="1">
    <source>
        <dbReference type="SAM" id="Coils"/>
    </source>
</evidence>